<evidence type="ECO:0000256" key="1">
    <source>
        <dbReference type="SAM" id="SignalP"/>
    </source>
</evidence>
<proteinExistence type="predicted"/>
<name>A0A6V7VZ19_MELEN</name>
<accession>A0A6V7VZ19</accession>
<sequence length="68" mass="7961">MNFNFLLIFSIIFLSLTQFLNNGPTLTIAIIAPLDQQQNIGIRMKRDLLVDENDFLLARKKFFEDEKN</sequence>
<dbReference type="EMBL" id="CAJEWN010000362">
    <property type="protein sequence ID" value="CAD2180093.1"/>
    <property type="molecule type" value="Genomic_DNA"/>
</dbReference>
<reference evidence="2 3" key="1">
    <citation type="submission" date="2020-08" db="EMBL/GenBank/DDBJ databases">
        <authorList>
            <person name="Koutsovoulos G."/>
            <person name="Danchin GJ E."/>
        </authorList>
    </citation>
    <scope>NUCLEOTIDE SEQUENCE [LARGE SCALE GENOMIC DNA]</scope>
</reference>
<feature type="signal peptide" evidence="1">
    <location>
        <begin position="1"/>
        <end position="22"/>
    </location>
</feature>
<comment type="caution">
    <text evidence="2">The sequence shown here is derived from an EMBL/GenBank/DDBJ whole genome shotgun (WGS) entry which is preliminary data.</text>
</comment>
<evidence type="ECO:0000313" key="2">
    <source>
        <dbReference type="EMBL" id="CAD2180093.1"/>
    </source>
</evidence>
<dbReference type="Proteomes" id="UP000580250">
    <property type="component" value="Unassembled WGS sequence"/>
</dbReference>
<keyword evidence="1" id="KW-0732">Signal</keyword>
<feature type="chain" id="PRO_5027975697" evidence="1">
    <location>
        <begin position="23"/>
        <end position="68"/>
    </location>
</feature>
<evidence type="ECO:0000313" key="3">
    <source>
        <dbReference type="Proteomes" id="UP000580250"/>
    </source>
</evidence>
<organism evidence="2 3">
    <name type="scientific">Meloidogyne enterolobii</name>
    <name type="common">Root-knot nematode worm</name>
    <name type="synonym">Meloidogyne mayaguensis</name>
    <dbReference type="NCBI Taxonomy" id="390850"/>
    <lineage>
        <taxon>Eukaryota</taxon>
        <taxon>Metazoa</taxon>
        <taxon>Ecdysozoa</taxon>
        <taxon>Nematoda</taxon>
        <taxon>Chromadorea</taxon>
        <taxon>Rhabditida</taxon>
        <taxon>Tylenchina</taxon>
        <taxon>Tylenchomorpha</taxon>
        <taxon>Tylenchoidea</taxon>
        <taxon>Meloidogynidae</taxon>
        <taxon>Meloidogyninae</taxon>
        <taxon>Meloidogyne</taxon>
    </lineage>
</organism>
<protein>
    <submittedName>
        <fullName evidence="2">Uncharacterized protein</fullName>
    </submittedName>
</protein>
<gene>
    <name evidence="2" type="ORF">MENT_LOCUS32150</name>
</gene>
<dbReference type="AlphaFoldDB" id="A0A6V7VZ19"/>